<keyword evidence="5 7" id="KW-0472">Membrane</keyword>
<keyword evidence="2 7" id="KW-0813">Transport</keyword>
<keyword evidence="4 7" id="KW-0406">Ion transport</keyword>
<proteinExistence type="inferred from homology"/>
<keyword evidence="7" id="KW-0139">CF(1)</keyword>
<dbReference type="GO" id="GO:0005886">
    <property type="term" value="C:plasma membrane"/>
    <property type="evidence" value="ECO:0007669"/>
    <property type="project" value="UniProtKB-SubCell"/>
</dbReference>
<keyword evidence="7" id="KW-1003">Cell membrane</keyword>
<dbReference type="NCBIfam" id="TIGR01145">
    <property type="entry name" value="ATP_synt_delta"/>
    <property type="match status" value="1"/>
</dbReference>
<evidence type="ECO:0000313" key="8">
    <source>
        <dbReference type="EMBL" id="SFJ53455.1"/>
    </source>
</evidence>
<dbReference type="OrthoDB" id="9802471at2"/>
<keyword evidence="9" id="KW-1185">Reference proteome</keyword>
<comment type="similarity">
    <text evidence="7">Belongs to the ATPase delta chain family.</text>
</comment>
<evidence type="ECO:0000256" key="7">
    <source>
        <dbReference type="HAMAP-Rule" id="MF_01416"/>
    </source>
</evidence>
<dbReference type="HAMAP" id="MF_01416">
    <property type="entry name" value="ATP_synth_delta_bact"/>
    <property type="match status" value="1"/>
</dbReference>
<dbReference type="PANTHER" id="PTHR11910">
    <property type="entry name" value="ATP SYNTHASE DELTA CHAIN"/>
    <property type="match status" value="1"/>
</dbReference>
<dbReference type="Pfam" id="PF00213">
    <property type="entry name" value="OSCP"/>
    <property type="match status" value="1"/>
</dbReference>
<evidence type="ECO:0000313" key="9">
    <source>
        <dbReference type="Proteomes" id="UP000199518"/>
    </source>
</evidence>
<dbReference type="EMBL" id="FOQD01000023">
    <property type="protein sequence ID" value="SFJ53455.1"/>
    <property type="molecule type" value="Genomic_DNA"/>
</dbReference>
<protein>
    <recommendedName>
        <fullName evidence="7">ATP synthase subunit delta</fullName>
    </recommendedName>
    <alternativeName>
        <fullName evidence="7">ATP synthase F(1) sector subunit delta</fullName>
    </alternativeName>
    <alternativeName>
        <fullName evidence="7">F-type ATPase subunit delta</fullName>
        <shortName evidence="7">F-ATPase subunit delta</shortName>
    </alternativeName>
</protein>
<dbReference type="Proteomes" id="UP000199518">
    <property type="component" value="Unassembled WGS sequence"/>
</dbReference>
<sequence>MSDATLPTRPAHVLEDPSSQAVARVYALAYLNAAQAAGEQQPLDELTSFQDDVLSAHPQLAYMLTTEMLTNDQKLGILQRTVQNFASPMFANFLKVLAEHDRLSLFSQILREAWIEYERRAGKKRIQVKSAVPLNDEQLSSIKNRIQSALNLEPVLIPVVDPELIGGLVIQVGDTVYDGSLKTRLKNLRQRLQKGYLYEIQSGRDRFSNSEGN</sequence>
<evidence type="ECO:0000256" key="6">
    <source>
        <dbReference type="ARBA" id="ARBA00023310"/>
    </source>
</evidence>
<evidence type="ECO:0000256" key="2">
    <source>
        <dbReference type="ARBA" id="ARBA00022448"/>
    </source>
</evidence>
<dbReference type="GO" id="GO:0046933">
    <property type="term" value="F:proton-transporting ATP synthase activity, rotational mechanism"/>
    <property type="evidence" value="ECO:0007669"/>
    <property type="project" value="UniProtKB-UniRule"/>
</dbReference>
<comment type="function">
    <text evidence="7">This protein is part of the stalk that links CF(0) to CF(1). It either transmits conformational changes from CF(0) to CF(1) or is implicated in proton conduction.</text>
</comment>
<dbReference type="Gene3D" id="1.10.520.20">
    <property type="entry name" value="N-terminal domain of the delta subunit of the F1F0-ATP synthase"/>
    <property type="match status" value="1"/>
</dbReference>
<comment type="function">
    <text evidence="7">F(1)F(0) ATP synthase produces ATP from ADP in the presence of a proton or sodium gradient. F-type ATPases consist of two structural domains, F(1) containing the extramembraneous catalytic core and F(0) containing the membrane proton channel, linked together by a central stalk and a peripheral stalk. During catalysis, ATP synthesis in the catalytic domain of F(1) is coupled via a rotary mechanism of the central stalk subunits to proton translocation.</text>
</comment>
<dbReference type="SUPFAM" id="SSF47928">
    <property type="entry name" value="N-terminal domain of the delta subunit of the F1F0-ATP synthase"/>
    <property type="match status" value="1"/>
</dbReference>
<evidence type="ECO:0000256" key="5">
    <source>
        <dbReference type="ARBA" id="ARBA00023136"/>
    </source>
</evidence>
<dbReference type="PRINTS" id="PR00125">
    <property type="entry name" value="ATPASEDELTA"/>
</dbReference>
<reference evidence="9" key="1">
    <citation type="submission" date="2016-10" db="EMBL/GenBank/DDBJ databases">
        <authorList>
            <person name="Varghese N."/>
            <person name="Submissions S."/>
        </authorList>
    </citation>
    <scope>NUCLEOTIDE SEQUENCE [LARGE SCALE GENOMIC DNA]</scope>
    <source>
        <strain evidence="9">DSM 26348</strain>
    </source>
</reference>
<gene>
    <name evidence="7" type="primary">atpH</name>
    <name evidence="8" type="ORF">SAMN05421753_12312</name>
</gene>
<accession>A0A1I3S464</accession>
<keyword evidence="6 7" id="KW-0066">ATP synthesis</keyword>
<evidence type="ECO:0000256" key="3">
    <source>
        <dbReference type="ARBA" id="ARBA00022781"/>
    </source>
</evidence>
<organism evidence="8 9">
    <name type="scientific">Planctomicrobium piriforme</name>
    <dbReference type="NCBI Taxonomy" id="1576369"/>
    <lineage>
        <taxon>Bacteria</taxon>
        <taxon>Pseudomonadati</taxon>
        <taxon>Planctomycetota</taxon>
        <taxon>Planctomycetia</taxon>
        <taxon>Planctomycetales</taxon>
        <taxon>Planctomycetaceae</taxon>
        <taxon>Planctomicrobium</taxon>
    </lineage>
</organism>
<comment type="subcellular location">
    <subcellularLocation>
        <location evidence="7">Cell membrane</location>
        <topology evidence="7">Peripheral membrane protein</topology>
    </subcellularLocation>
    <subcellularLocation>
        <location evidence="1">Membrane</location>
    </subcellularLocation>
</comment>
<evidence type="ECO:0000256" key="4">
    <source>
        <dbReference type="ARBA" id="ARBA00023065"/>
    </source>
</evidence>
<evidence type="ECO:0000256" key="1">
    <source>
        <dbReference type="ARBA" id="ARBA00004370"/>
    </source>
</evidence>
<dbReference type="GO" id="GO:0045259">
    <property type="term" value="C:proton-transporting ATP synthase complex"/>
    <property type="evidence" value="ECO:0007669"/>
    <property type="project" value="UniProtKB-KW"/>
</dbReference>
<dbReference type="InterPro" id="IPR000711">
    <property type="entry name" value="ATPase_OSCP/dsu"/>
</dbReference>
<dbReference type="AlphaFoldDB" id="A0A1I3S464"/>
<dbReference type="RefSeq" id="WP_092056448.1">
    <property type="nucleotide sequence ID" value="NZ_FOQD01000023.1"/>
</dbReference>
<keyword evidence="3 7" id="KW-0375">Hydrogen ion transport</keyword>
<name>A0A1I3S464_9PLAN</name>
<dbReference type="STRING" id="1576369.SAMN05421753_12312"/>
<dbReference type="InterPro" id="IPR026015">
    <property type="entry name" value="ATP_synth_OSCP/delta_N_sf"/>
</dbReference>